<gene>
    <name evidence="3" type="ORF">hCG_1785839</name>
</gene>
<reference evidence="2" key="1">
    <citation type="submission" date="2000-08" db="EMBL/GenBank/DDBJ databases">
        <title>NEDO human cDNA sequencing project.</title>
        <authorList>
            <person name="Watanabe K."/>
            <person name="Kumagai A."/>
            <person name="Itakura S."/>
            <person name="Yamazaki M."/>
            <person name="Tashiro H."/>
            <person name="Ota T."/>
            <person name="Suzuki Y."/>
            <person name="Obayashi M."/>
            <person name="Nishi T."/>
            <person name="Shibahara T."/>
            <person name="Tanaka T."/>
            <person name="Nakamura Y."/>
            <person name="Isogai T."/>
            <person name="Sugano S."/>
        </authorList>
    </citation>
    <scope>NUCLEOTIDE SEQUENCE</scope>
</reference>
<dbReference type="EMBL" id="CH471077">
    <property type="protein sequence ID" value="EAW75408.1"/>
    <property type="molecule type" value="Genomic_DNA"/>
</dbReference>
<reference evidence="3" key="3">
    <citation type="submission" date="2005-09" db="EMBL/GenBank/DDBJ databases">
        <authorList>
            <person name="Mural R.J."/>
            <person name="Istrail S."/>
            <person name="Sutton G."/>
            <person name="Florea L."/>
            <person name="Halpern A.L."/>
            <person name="Mobarry C.M."/>
            <person name="Lippert R."/>
            <person name="Walenz B."/>
            <person name="Shatkay H."/>
            <person name="Dew I."/>
            <person name="Miller J.R."/>
            <person name="Flanigan M.J."/>
            <person name="Edwards N.J."/>
            <person name="Bolanos R."/>
            <person name="Fasulo D."/>
            <person name="Halldorsson B.V."/>
            <person name="Hannenhalli S."/>
            <person name="Turner R."/>
            <person name="Yooseph S."/>
            <person name="Lu F."/>
            <person name="Nusskern D.R."/>
            <person name="Shue B.C."/>
            <person name="Zheng X.H."/>
            <person name="Zhong F."/>
            <person name="Delcher A.L."/>
            <person name="Huson D.H."/>
            <person name="Kravitz S.A."/>
            <person name="Mouchard L."/>
            <person name="Reinert K."/>
            <person name="Remington K.A."/>
            <person name="Clark A.G."/>
            <person name="Waterman M.S."/>
            <person name="Eichler E.E."/>
            <person name="Adams M.D."/>
            <person name="Hunkapiller M.W."/>
            <person name="Myers E.W."/>
            <person name="Venter J.C."/>
        </authorList>
    </citation>
    <scope>NUCLEOTIDE SEQUENCE</scope>
</reference>
<reference evidence="3" key="2">
    <citation type="journal article" date="2001" name="Science">
        <title>The sequence of the human genome.</title>
        <authorList>
            <person name="Venter J.C."/>
            <person name="Adams M.D."/>
            <person name="Myers E.W."/>
            <person name="Li P.W."/>
            <person name="Mural R.J."/>
            <person name="Sutton G.G."/>
            <person name="Smith H.O."/>
            <person name="Yandell M."/>
            <person name="Evans C.A."/>
            <person name="Holt R.A."/>
            <person name="Gocayne J.D."/>
            <person name="Amanatides P."/>
            <person name="Ballew R.M."/>
            <person name="Huson D.H."/>
            <person name="Wortman J.R."/>
            <person name="Zhang Q."/>
            <person name="Kodira C.D."/>
            <person name="Zheng X.H."/>
            <person name="Chen L."/>
            <person name="Skupski M."/>
            <person name="Subramanian G."/>
            <person name="Thomas P.D."/>
            <person name="Zhang J."/>
            <person name="Gabor Miklos G.L."/>
            <person name="Nelson C."/>
            <person name="Broder S."/>
            <person name="Clark A.G."/>
            <person name="Nadeau J."/>
            <person name="McKusick V.A."/>
            <person name="Zinder N."/>
            <person name="Levine A.J."/>
            <person name="Roberts R.J."/>
            <person name="Simon M."/>
            <person name="Slayman C."/>
            <person name="Hunkapiller M."/>
            <person name="Bolanos R."/>
            <person name="Delcher A."/>
            <person name="Dew I."/>
            <person name="Fasulo D."/>
            <person name="Flanigan M."/>
            <person name="Florea L."/>
            <person name="Halpern A."/>
            <person name="Hannenhalli S."/>
            <person name="Kravitz S."/>
            <person name="Levy S."/>
            <person name="Mobarry C."/>
            <person name="Reinert K."/>
            <person name="Remington K."/>
            <person name="Abu-Threideh J."/>
            <person name="Beasley E."/>
            <person name="Biddick K."/>
            <person name="Bonazzi V."/>
            <person name="Brandon R."/>
            <person name="Cargill M."/>
            <person name="Chandramouliswaran I."/>
            <person name="Charlab R."/>
            <person name="Chaturvedi K."/>
            <person name="Deng Z."/>
            <person name="Di Francesco V."/>
            <person name="Dunn P."/>
            <person name="Eilbeck K."/>
            <person name="Evangelista C."/>
            <person name="Gabrielian A.E."/>
            <person name="Gan W."/>
            <person name="Ge W."/>
            <person name="Gong F."/>
            <person name="Gu Z."/>
            <person name="Guan P."/>
            <person name="Heiman T.J."/>
            <person name="Higgins M.E."/>
            <person name="Ji R.R."/>
            <person name="Ke Z."/>
            <person name="Ketchum K.A."/>
            <person name="Lai Z."/>
            <person name="Lei Y."/>
            <person name="Li Z."/>
            <person name="Li J."/>
            <person name="Liang Y."/>
            <person name="Lin X."/>
            <person name="Lu F."/>
            <person name="Merkulov G.V."/>
            <person name="Milshina N."/>
            <person name="Moore H.M."/>
            <person name="Naik A.K."/>
            <person name="Narayan V.A."/>
            <person name="Neelam B."/>
            <person name="Nusskern D."/>
            <person name="Rusch D.B."/>
            <person name="Salzberg S."/>
            <person name="Shao W."/>
            <person name="Shue B."/>
            <person name="Sun J."/>
            <person name="Wang Z."/>
            <person name="Wang A."/>
            <person name="Wang X."/>
            <person name="Wang J."/>
            <person name="Wei M."/>
            <person name="Wides R."/>
            <person name="Xiao C."/>
            <person name="Yan C."/>
            <person name="Yao A."/>
            <person name="Ye J."/>
            <person name="Zhan M."/>
            <person name="Zhang W."/>
            <person name="Zhang H."/>
            <person name="Zhao Q."/>
            <person name="Zheng L."/>
            <person name="Zhong F."/>
            <person name="Zhong W."/>
            <person name="Zhu S."/>
            <person name="Zhao S."/>
            <person name="Gilbert D."/>
            <person name="Baumhueter S."/>
            <person name="Spier G."/>
            <person name="Carter C."/>
            <person name="Cravchik A."/>
            <person name="Woodage T."/>
            <person name="Ali F."/>
            <person name="An H."/>
            <person name="Awe A."/>
            <person name="Baldwin D."/>
            <person name="Baden H."/>
            <person name="Barnstead M."/>
            <person name="Barrow I."/>
            <person name="Beeson K."/>
            <person name="Busam D."/>
            <person name="Carver A."/>
            <person name="Center A."/>
            <person name="Cheng M.L."/>
            <person name="Curry L."/>
            <person name="Danaher S."/>
            <person name="Davenport L."/>
            <person name="Desilets R."/>
            <person name="Dietz S."/>
            <person name="Dodson K."/>
            <person name="Doup L."/>
            <person name="Ferriera S."/>
            <person name="Garg N."/>
            <person name="Gluecksmann A."/>
            <person name="Hart B."/>
            <person name="Haynes J."/>
            <person name="Haynes C."/>
            <person name="Heiner C."/>
            <person name="Hladun S."/>
            <person name="Hostin D."/>
            <person name="Houck J."/>
            <person name="Howland T."/>
            <person name="Ibegwam C."/>
            <person name="Johnson J."/>
            <person name="Kalush F."/>
            <person name="Kline L."/>
            <person name="Koduru S."/>
            <person name="Love A."/>
            <person name="Mann F."/>
            <person name="May D."/>
            <person name="McCawley S."/>
            <person name="McIntosh T."/>
            <person name="McMullen I."/>
            <person name="Moy M."/>
            <person name="Moy L."/>
            <person name="Murphy B."/>
            <person name="Nelson K."/>
            <person name="Pfannkoch C."/>
            <person name="Pratts E."/>
            <person name="Puri V."/>
            <person name="Qureshi H."/>
            <person name="Reardon M."/>
            <person name="Rodriguez R."/>
            <person name="Rogers Y.H."/>
            <person name="Romblad D."/>
            <person name="Ruhfel B."/>
            <person name="Scott R."/>
            <person name="Sitter C."/>
            <person name="Smallwood M."/>
            <person name="Stewart E."/>
            <person name="Strong R."/>
            <person name="Suh E."/>
            <person name="Thomas R."/>
            <person name="Tint N.N."/>
            <person name="Tse S."/>
            <person name="Vech C."/>
            <person name="Wang G."/>
            <person name="Wetter J."/>
            <person name="Williams S."/>
            <person name="Williams M."/>
            <person name="Windsor S."/>
            <person name="Winn-Deen E."/>
            <person name="Wolfe K."/>
            <person name="Zaveri J."/>
            <person name="Zaveri K."/>
            <person name="Abril J.F."/>
            <person name="Guigo R."/>
            <person name="Campbell M.J."/>
            <person name="Sjolander K.V."/>
            <person name="Karlak B."/>
            <person name="Kejariwal A."/>
            <person name="Mi H."/>
            <person name="Lazareva B."/>
            <person name="Hatton T."/>
            <person name="Narechania A."/>
            <person name="Diemer K."/>
            <person name="Muruganujan A."/>
            <person name="Guo N."/>
            <person name="Sato S."/>
            <person name="Bafna V."/>
            <person name="Istrail S."/>
            <person name="Lippert R."/>
            <person name="Schwartz R."/>
            <person name="Walenz B."/>
            <person name="Yooseph S."/>
            <person name="Allen D."/>
            <person name="Basu A."/>
            <person name="Baxendale J."/>
            <person name="Blick L."/>
            <person name="Caminha M."/>
            <person name="Carnes-Stine J."/>
            <person name="Caulk P."/>
            <person name="Chiang Y.H."/>
            <person name="Coyne M."/>
            <person name="Dahlke C."/>
            <person name="Mays A."/>
            <person name="Dombroski M."/>
            <person name="Donnelly M."/>
            <person name="Ely D."/>
            <person name="Esparham S."/>
            <person name="Fosler C."/>
            <person name="Gire H."/>
            <person name="Glanowski S."/>
            <person name="Glasser K."/>
            <person name="Glodek A."/>
            <person name="Gorokhov M."/>
            <person name="Graham K."/>
            <person name="Gropman B."/>
            <person name="Harris M."/>
            <person name="Heil J."/>
            <person name="Henderson S."/>
            <person name="Hoover J."/>
            <person name="Jennings D."/>
            <person name="Jordan C."/>
            <person name="Jordan J."/>
            <person name="Kasha J."/>
            <person name="Kagan L."/>
            <person name="Kraft C."/>
            <person name="Levitsky A."/>
            <person name="Lewis M."/>
            <person name="Liu X."/>
            <person name="Lopez J."/>
            <person name="Ma D."/>
            <person name="Majoros W."/>
            <person name="McDaniel J."/>
            <person name="Murphy S."/>
            <person name="Newman M."/>
            <person name="Nguyen T."/>
            <person name="Nguyen N."/>
            <person name="Nodell M."/>
            <person name="Pan S."/>
            <person name="Peck J."/>
            <person name="Peterson M."/>
            <person name="Rowe W."/>
            <person name="Sanders R."/>
            <person name="Scott J."/>
            <person name="Simpson M."/>
            <person name="Smith T."/>
            <person name="Sprague A."/>
            <person name="Stockwell T."/>
            <person name="Turner R."/>
            <person name="Venter E."/>
            <person name="Wang M."/>
            <person name="Wen M."/>
            <person name="Wu D."/>
            <person name="Wu M."/>
            <person name="Xia A."/>
            <person name="Zandieh A."/>
            <person name="Zhu X."/>
        </authorList>
    </citation>
    <scope>NUCLEOTIDE SEQUENCE</scope>
</reference>
<sequence>MAVGGIAGRVVEGLEISVVVWGSPCFSPSEYAWIVRSVTMAREPGQHELLSLKFRGLLGFPELRADVPRTQHQETPVPPAAAATQEGWATLAASHQLPLLAHSLLSLPSPRSFCPNHAGGSCSASWRDVHRASCAHPCSKQLDSFPSTPTLVSPWGPEKDGVPAPSQLHL</sequence>
<name>Q9H6K0_HUMAN</name>
<evidence type="ECO:0000313" key="3">
    <source>
        <dbReference type="EMBL" id="EAW75408.1"/>
    </source>
</evidence>
<feature type="region of interest" description="Disordered" evidence="1">
    <location>
        <begin position="147"/>
        <end position="170"/>
    </location>
</feature>
<organism evidence="2">
    <name type="scientific">Homo sapiens</name>
    <name type="common">Human</name>
    <dbReference type="NCBI Taxonomy" id="9606"/>
    <lineage>
        <taxon>Eukaryota</taxon>
        <taxon>Metazoa</taxon>
        <taxon>Chordata</taxon>
        <taxon>Craniata</taxon>
        <taxon>Vertebrata</taxon>
        <taxon>Euteleostomi</taxon>
        <taxon>Mammalia</taxon>
        <taxon>Eutheria</taxon>
        <taxon>Euarchontoglires</taxon>
        <taxon>Primates</taxon>
        <taxon>Haplorrhini</taxon>
        <taxon>Catarrhini</taxon>
        <taxon>Hominidae</taxon>
        <taxon>Homo</taxon>
    </lineage>
</organism>
<proteinExistence type="evidence at transcript level"/>
<accession>Q9H6K0</accession>
<evidence type="ECO:0000313" key="2">
    <source>
        <dbReference type="EMBL" id="BAB15259.1"/>
    </source>
</evidence>
<dbReference type="AlphaFoldDB" id="Q9H6K0"/>
<dbReference type="EMBL" id="AK025855">
    <property type="protein sequence ID" value="BAB15259.1"/>
    <property type="molecule type" value="mRNA"/>
</dbReference>
<protein>
    <submittedName>
        <fullName evidence="3">HCG1785839</fullName>
    </submittedName>
    <submittedName>
        <fullName evidence="2">cDNA: FLJ22202 fis, clone HRC01333</fullName>
    </submittedName>
</protein>
<evidence type="ECO:0000256" key="1">
    <source>
        <dbReference type="SAM" id="MobiDB-lite"/>
    </source>
</evidence>